<evidence type="ECO:0000313" key="3">
    <source>
        <dbReference type="Proteomes" id="UP000018721"/>
    </source>
</evidence>
<sequence>MSSEAISTGSIVFVGPTHESPLEGFMYLLVTKVKGTSAIVRKTGPDATDSCPERPPDRIRPRAGTSIDQWACGLVTGYYMRNGKVKIHLRHESQALYIKLTSLSTVIAVDRFNYALRTGVTVNATVLNALELLDRQSEVIVACGKSRTGIPVHVTSSLLSFPF</sequence>
<dbReference type="HOGENOM" id="CLU_1630319_0_0_1"/>
<dbReference type="EMBL" id="ANIZ01001839">
    <property type="protein sequence ID" value="ETI44440.1"/>
    <property type="molecule type" value="Genomic_DNA"/>
</dbReference>
<dbReference type="Proteomes" id="UP000018721">
    <property type="component" value="Unassembled WGS sequence"/>
</dbReference>
<evidence type="ECO:0000256" key="1">
    <source>
        <dbReference type="SAM" id="MobiDB-lite"/>
    </source>
</evidence>
<dbReference type="OrthoDB" id="126303at2759"/>
<keyword evidence="3" id="KW-1185">Reference proteome</keyword>
<comment type="caution">
    <text evidence="2">The sequence shown here is derived from an EMBL/GenBank/DDBJ whole genome shotgun (WGS) entry which is preliminary data.</text>
</comment>
<protein>
    <submittedName>
        <fullName evidence="2">Uncharacterized protein</fullName>
    </submittedName>
</protein>
<gene>
    <name evidence="2" type="ORF">F443_10860</name>
</gene>
<name>V9EYU4_PHYNI</name>
<dbReference type="AlphaFoldDB" id="V9EYU4"/>
<evidence type="ECO:0000313" key="2">
    <source>
        <dbReference type="EMBL" id="ETI44440.1"/>
    </source>
</evidence>
<feature type="region of interest" description="Disordered" evidence="1">
    <location>
        <begin position="41"/>
        <end position="62"/>
    </location>
</feature>
<organism evidence="2 3">
    <name type="scientific">Phytophthora nicotianae P1569</name>
    <dbReference type="NCBI Taxonomy" id="1317065"/>
    <lineage>
        <taxon>Eukaryota</taxon>
        <taxon>Sar</taxon>
        <taxon>Stramenopiles</taxon>
        <taxon>Oomycota</taxon>
        <taxon>Peronosporomycetes</taxon>
        <taxon>Peronosporales</taxon>
        <taxon>Peronosporaceae</taxon>
        <taxon>Phytophthora</taxon>
    </lineage>
</organism>
<reference evidence="2 3" key="1">
    <citation type="submission" date="2013-11" db="EMBL/GenBank/DDBJ databases">
        <title>The Genome Sequence of Phytophthora parasitica P1569.</title>
        <authorList>
            <consortium name="The Broad Institute Genomics Platform"/>
            <person name="Russ C."/>
            <person name="Tyler B."/>
            <person name="Panabieres F."/>
            <person name="Shan W."/>
            <person name="Tripathy S."/>
            <person name="Grunwald N."/>
            <person name="Machado M."/>
            <person name="Johnson C.S."/>
            <person name="Arredondo F."/>
            <person name="Hong C."/>
            <person name="Coffey M."/>
            <person name="Young S.K."/>
            <person name="Zeng Q."/>
            <person name="Gargeya S."/>
            <person name="Fitzgerald M."/>
            <person name="Abouelleil A."/>
            <person name="Alvarado L."/>
            <person name="Chapman S.B."/>
            <person name="Gainer-Dewar J."/>
            <person name="Goldberg J."/>
            <person name="Griggs A."/>
            <person name="Gujja S."/>
            <person name="Hansen M."/>
            <person name="Howarth C."/>
            <person name="Imamovic A."/>
            <person name="Ireland A."/>
            <person name="Larimer J."/>
            <person name="McCowan C."/>
            <person name="Murphy C."/>
            <person name="Pearson M."/>
            <person name="Poon T.W."/>
            <person name="Priest M."/>
            <person name="Roberts A."/>
            <person name="Saif S."/>
            <person name="Shea T."/>
            <person name="Sykes S."/>
            <person name="Wortman J."/>
            <person name="Nusbaum C."/>
            <person name="Birren B."/>
        </authorList>
    </citation>
    <scope>NUCLEOTIDE SEQUENCE [LARGE SCALE GENOMIC DNA]</scope>
    <source>
        <strain evidence="2 3">P1569</strain>
    </source>
</reference>
<proteinExistence type="predicted"/>
<accession>V9EYU4</accession>
<feature type="compositionally biased region" description="Basic and acidic residues" evidence="1">
    <location>
        <begin position="51"/>
        <end position="60"/>
    </location>
</feature>